<dbReference type="GO" id="GO:0160147">
    <property type="term" value="F:tRNA pseudouridine(38-40) synthase activity"/>
    <property type="evidence" value="ECO:0007669"/>
    <property type="project" value="UniProtKB-EC"/>
</dbReference>
<dbReference type="Gene3D" id="3.30.70.580">
    <property type="entry name" value="Pseudouridine synthase I, catalytic domain, N-terminal subdomain"/>
    <property type="match status" value="1"/>
</dbReference>
<dbReference type="InterPro" id="IPR020095">
    <property type="entry name" value="PsdUridine_synth_TruA_C"/>
</dbReference>
<dbReference type="Pfam" id="PF01416">
    <property type="entry name" value="PseudoU_synth_1"/>
    <property type="match status" value="1"/>
</dbReference>
<evidence type="ECO:0000256" key="1">
    <source>
        <dbReference type="ARBA" id="ARBA00009375"/>
    </source>
</evidence>
<dbReference type="PANTHER" id="PTHR11142:SF5">
    <property type="entry name" value="TRNA PSEUDOURIDINE(38_39) SYNTHASE"/>
    <property type="match status" value="1"/>
</dbReference>
<evidence type="ECO:0000256" key="4">
    <source>
        <dbReference type="RuleBase" id="RU003792"/>
    </source>
</evidence>
<feature type="domain" description="Pseudouridine synthase I TruA alpha/beta" evidence="5">
    <location>
        <begin position="200"/>
        <end position="322"/>
    </location>
</feature>
<evidence type="ECO:0000256" key="3">
    <source>
        <dbReference type="ARBA" id="ARBA00023235"/>
    </source>
</evidence>
<dbReference type="GO" id="GO:1990481">
    <property type="term" value="P:mRNA pseudouridine synthesis"/>
    <property type="evidence" value="ECO:0007669"/>
    <property type="project" value="TreeGrafter"/>
</dbReference>
<keyword evidence="3 4" id="KW-0413">Isomerase</keyword>
<evidence type="ECO:0000256" key="2">
    <source>
        <dbReference type="ARBA" id="ARBA00022694"/>
    </source>
</evidence>
<name>A0A8J8P0S7_HALGN</name>
<dbReference type="Proteomes" id="UP000785679">
    <property type="component" value="Unassembled WGS sequence"/>
</dbReference>
<dbReference type="InterPro" id="IPR001406">
    <property type="entry name" value="PsdUridine_synth_TruA"/>
</dbReference>
<dbReference type="InterPro" id="IPR020097">
    <property type="entry name" value="PsdUridine_synth_TruA_a/b_dom"/>
</dbReference>
<dbReference type="AlphaFoldDB" id="A0A8J8P0S7"/>
<dbReference type="OrthoDB" id="25767at2759"/>
<evidence type="ECO:0000313" key="7">
    <source>
        <dbReference type="Proteomes" id="UP000785679"/>
    </source>
</evidence>
<sequence length="430" mass="50258">MEAITEEKGYTKIDLTEKALTQQHLAKFSKEDLIQLIVGNKFKLVEKQDNKHHKEQKPFDFSKHNRVKIALKFSYLGKNYKGLVTQKNTEDTIEHHIILALKRTCLVPPDENINKSHFNRCGRTDKGVSALGNVLSLYVRELKEGQSYCQMLNHCLPQDIRMVAYSRVPEHFDARFSCIYREYKYFFCQGNMDISKISQACKKLIGLHDFRNFCKKDESLKNEEDEAEEQQNFMRRIFNFRVEPVHQNQQNEKLSMWMCVIRGSAFLWHQVRCMMAVLFMIGKGEDDESVIDLLFDVEQIKDRPNYDIAPDANLILSDCGFDDVEWTNDSLAADVETYKVYQRQFEESAIAMCLSEVMMRQYHERPGLKEGDRTLAQYPPIKQQAETVQWEDIVERVTKARKKQRPGDEVSIIRRAVAGKKREAKAESKK</sequence>
<evidence type="ECO:0000313" key="6">
    <source>
        <dbReference type="EMBL" id="TNV85837.1"/>
    </source>
</evidence>
<organism evidence="6 7">
    <name type="scientific">Halteria grandinella</name>
    <dbReference type="NCBI Taxonomy" id="5974"/>
    <lineage>
        <taxon>Eukaryota</taxon>
        <taxon>Sar</taxon>
        <taxon>Alveolata</taxon>
        <taxon>Ciliophora</taxon>
        <taxon>Intramacronucleata</taxon>
        <taxon>Spirotrichea</taxon>
        <taxon>Stichotrichia</taxon>
        <taxon>Sporadotrichida</taxon>
        <taxon>Halteriidae</taxon>
        <taxon>Halteria</taxon>
    </lineage>
</organism>
<comment type="similarity">
    <text evidence="1 4">Belongs to the tRNA pseudouridine synthase TruA family.</text>
</comment>
<dbReference type="NCBIfam" id="TIGR00071">
    <property type="entry name" value="hisT_truA"/>
    <property type="match status" value="1"/>
</dbReference>
<gene>
    <name evidence="6" type="ORF">FGO68_gene3465</name>
</gene>
<comment type="catalytic activity">
    <reaction evidence="4">
        <text>uridine(38/39/40) in tRNA = pseudouridine(38/39/40) in tRNA</text>
        <dbReference type="Rhea" id="RHEA:22376"/>
        <dbReference type="Rhea" id="RHEA-COMP:10085"/>
        <dbReference type="Rhea" id="RHEA-COMP:10087"/>
        <dbReference type="ChEBI" id="CHEBI:65314"/>
        <dbReference type="ChEBI" id="CHEBI:65315"/>
        <dbReference type="EC" id="5.4.99.12"/>
    </reaction>
</comment>
<dbReference type="GO" id="GO:0003723">
    <property type="term" value="F:RNA binding"/>
    <property type="evidence" value="ECO:0007669"/>
    <property type="project" value="InterPro"/>
</dbReference>
<keyword evidence="7" id="KW-1185">Reference proteome</keyword>
<keyword evidence="2 4" id="KW-0819">tRNA processing</keyword>
<dbReference type="SUPFAM" id="SSF55120">
    <property type="entry name" value="Pseudouridine synthase"/>
    <property type="match status" value="1"/>
</dbReference>
<evidence type="ECO:0000259" key="5">
    <source>
        <dbReference type="Pfam" id="PF01416"/>
    </source>
</evidence>
<proteinExistence type="inferred from homology"/>
<protein>
    <recommendedName>
        <fullName evidence="4">tRNA pseudouridine synthase</fullName>
        <ecNumber evidence="4">5.4.99.12</ecNumber>
    </recommendedName>
</protein>
<dbReference type="GO" id="GO:0031119">
    <property type="term" value="P:tRNA pseudouridine synthesis"/>
    <property type="evidence" value="ECO:0007669"/>
    <property type="project" value="TreeGrafter"/>
</dbReference>
<dbReference type="Gene3D" id="3.30.70.660">
    <property type="entry name" value="Pseudouridine synthase I, catalytic domain, C-terminal subdomain"/>
    <property type="match status" value="1"/>
</dbReference>
<dbReference type="InterPro" id="IPR020094">
    <property type="entry name" value="TruA/RsuA/RluB/E/F_N"/>
</dbReference>
<dbReference type="EMBL" id="RRYP01001518">
    <property type="protein sequence ID" value="TNV85837.1"/>
    <property type="molecule type" value="Genomic_DNA"/>
</dbReference>
<dbReference type="PANTHER" id="PTHR11142">
    <property type="entry name" value="PSEUDOURIDYLATE SYNTHASE"/>
    <property type="match status" value="1"/>
</dbReference>
<dbReference type="GO" id="GO:0005737">
    <property type="term" value="C:cytoplasm"/>
    <property type="evidence" value="ECO:0007669"/>
    <property type="project" value="TreeGrafter"/>
</dbReference>
<accession>A0A8J8P0S7</accession>
<dbReference type="GO" id="GO:0005634">
    <property type="term" value="C:nucleus"/>
    <property type="evidence" value="ECO:0007669"/>
    <property type="project" value="TreeGrafter"/>
</dbReference>
<dbReference type="EC" id="5.4.99.12" evidence="4"/>
<dbReference type="HAMAP" id="MF_00171">
    <property type="entry name" value="TruA"/>
    <property type="match status" value="1"/>
</dbReference>
<reference evidence="6" key="1">
    <citation type="submission" date="2019-06" db="EMBL/GenBank/DDBJ databases">
        <authorList>
            <person name="Zheng W."/>
        </authorList>
    </citation>
    <scope>NUCLEOTIDE SEQUENCE</scope>
    <source>
        <strain evidence="6">QDHG01</strain>
    </source>
</reference>
<comment type="caution">
    <text evidence="6">The sequence shown here is derived from an EMBL/GenBank/DDBJ whole genome shotgun (WGS) entry which is preliminary data.</text>
</comment>
<dbReference type="InterPro" id="IPR020103">
    <property type="entry name" value="PsdUridine_synth_cat_dom_sf"/>
</dbReference>